<dbReference type="Gene3D" id="2.60.40.10">
    <property type="entry name" value="Immunoglobulins"/>
    <property type="match status" value="2"/>
</dbReference>
<feature type="domain" description="BACON" evidence="1">
    <location>
        <begin position="174"/>
        <end position="212"/>
    </location>
</feature>
<dbReference type="InterPro" id="IPR024361">
    <property type="entry name" value="BACON"/>
</dbReference>
<dbReference type="EMBL" id="PSKQ01000023">
    <property type="protein sequence ID" value="MBE8722274.1"/>
    <property type="molecule type" value="Genomic_DNA"/>
</dbReference>
<keyword evidence="3" id="KW-1185">Reference proteome</keyword>
<gene>
    <name evidence="2" type="ORF">C4F40_16230</name>
</gene>
<proteinExistence type="predicted"/>
<name>A0ABR9TBN9_9SPHI</name>
<dbReference type="CDD" id="cd14948">
    <property type="entry name" value="BACON"/>
    <property type="match status" value="2"/>
</dbReference>
<dbReference type="Proteomes" id="UP000618319">
    <property type="component" value="Unassembled WGS sequence"/>
</dbReference>
<organism evidence="2 3">
    <name type="scientific">Sphingobacterium pedocola</name>
    <dbReference type="NCBI Taxonomy" id="2082722"/>
    <lineage>
        <taxon>Bacteria</taxon>
        <taxon>Pseudomonadati</taxon>
        <taxon>Bacteroidota</taxon>
        <taxon>Sphingobacteriia</taxon>
        <taxon>Sphingobacteriales</taxon>
        <taxon>Sphingobacteriaceae</taxon>
        <taxon>Sphingobacterium</taxon>
    </lineage>
</organism>
<dbReference type="InterPro" id="IPR013783">
    <property type="entry name" value="Ig-like_fold"/>
</dbReference>
<feature type="domain" description="BACON" evidence="1">
    <location>
        <begin position="78"/>
        <end position="130"/>
    </location>
</feature>
<sequence length="425" mass="46999">MESMKVMNYKKSEMLTRTIYAFCLAVAVLFSSCEKDQDDGGYFELKDSPSKMEASAEASSETYSFKSNGKWKIEPLRKEKWINIEPLEGEGDGTFTVKVNRNTSEEARAMTLFFTVDGSLQNAVFKVEQAAATGSGQEEDRYLKIDDISDRLEVLEAGHTGKYILRATGKWKLDVEEEADWLNIEPMEGTGDGPVTISVNKNTGVERTAHLLFFLDEVQQPNSLPIHQEGIDLSEEVVFAEDFNWLGYGSAVFYTTTEEKIISSWTAGEQAKGWVSSPSADNSKPVYARQGFVKLGKTNYGADLISPKLTAVQGTKNLLVKFKAVPYQTAGGTKDGTALKVNVIGPGTISVNEFSVDNWPNYYEDPTCTLIWAADGTERSFIITGATSETQIRFLGGDFDLREASGAPINKNRIFLDDIEVTVIK</sequence>
<dbReference type="Pfam" id="PF13004">
    <property type="entry name" value="BACON"/>
    <property type="match status" value="2"/>
</dbReference>
<evidence type="ECO:0000259" key="1">
    <source>
        <dbReference type="Pfam" id="PF13004"/>
    </source>
</evidence>
<protein>
    <recommendedName>
        <fullName evidence="1">BACON domain-containing protein</fullName>
    </recommendedName>
</protein>
<dbReference type="PROSITE" id="PS51257">
    <property type="entry name" value="PROKAR_LIPOPROTEIN"/>
    <property type="match status" value="1"/>
</dbReference>
<evidence type="ECO:0000313" key="2">
    <source>
        <dbReference type="EMBL" id="MBE8722274.1"/>
    </source>
</evidence>
<evidence type="ECO:0000313" key="3">
    <source>
        <dbReference type="Proteomes" id="UP000618319"/>
    </source>
</evidence>
<comment type="caution">
    <text evidence="2">The sequence shown here is derived from an EMBL/GenBank/DDBJ whole genome shotgun (WGS) entry which is preliminary data.</text>
</comment>
<reference evidence="2 3" key="1">
    <citation type="submission" date="2018-02" db="EMBL/GenBank/DDBJ databases">
        <title>Sphingobacterium KA21.</title>
        <authorList>
            <person name="Vasarhelyi B.M."/>
            <person name="Deshmukh S."/>
            <person name="Balint B."/>
            <person name="Kukolya J."/>
        </authorList>
    </citation>
    <scope>NUCLEOTIDE SEQUENCE [LARGE SCALE GENOMIC DNA]</scope>
    <source>
        <strain evidence="2 3">Ka21</strain>
    </source>
</reference>
<accession>A0ABR9TBN9</accession>